<proteinExistence type="predicted"/>
<keyword evidence="3" id="KW-1185">Reference proteome</keyword>
<sequence length="116" mass="11806">MTGVCAAVVEDWQPTSQGWRRICWADGLALGFTARAQVTKSRDSLEIPAGKMSAGTAVAAAVLTAAKSPSAVSTKTGAGAFTGVNPTSSSYARTPKAHMSQAVPYARSVSCLLSSG</sequence>
<accession>A0A8J4F5V4</accession>
<dbReference type="EMBL" id="BNCO01000045">
    <property type="protein sequence ID" value="GIL61450.1"/>
    <property type="molecule type" value="Genomic_DNA"/>
</dbReference>
<protein>
    <submittedName>
        <fullName evidence="2">Uncharacterized protein</fullName>
    </submittedName>
</protein>
<gene>
    <name evidence="2" type="ORF">Vafri_15893</name>
</gene>
<comment type="caution">
    <text evidence="2">The sequence shown here is derived from an EMBL/GenBank/DDBJ whole genome shotgun (WGS) entry which is preliminary data.</text>
</comment>
<evidence type="ECO:0000313" key="3">
    <source>
        <dbReference type="Proteomes" id="UP000747399"/>
    </source>
</evidence>
<evidence type="ECO:0000256" key="1">
    <source>
        <dbReference type="SAM" id="MobiDB-lite"/>
    </source>
</evidence>
<name>A0A8J4F5V4_9CHLO</name>
<dbReference type="Proteomes" id="UP000747399">
    <property type="component" value="Unassembled WGS sequence"/>
</dbReference>
<reference evidence="2" key="1">
    <citation type="journal article" date="2021" name="Proc. Natl. Acad. Sci. U.S.A.">
        <title>Three genomes in the algal genus Volvox reveal the fate of a haploid sex-determining region after a transition to homothallism.</title>
        <authorList>
            <person name="Yamamoto K."/>
            <person name="Hamaji T."/>
            <person name="Kawai-Toyooka H."/>
            <person name="Matsuzaki R."/>
            <person name="Takahashi F."/>
            <person name="Nishimura Y."/>
            <person name="Kawachi M."/>
            <person name="Noguchi H."/>
            <person name="Minakuchi Y."/>
            <person name="Umen J.G."/>
            <person name="Toyoda A."/>
            <person name="Nozaki H."/>
        </authorList>
    </citation>
    <scope>NUCLEOTIDE SEQUENCE</scope>
    <source>
        <strain evidence="2">NIES-3780</strain>
    </source>
</reference>
<dbReference type="AlphaFoldDB" id="A0A8J4F5V4"/>
<feature type="region of interest" description="Disordered" evidence="1">
    <location>
        <begin position="73"/>
        <end position="95"/>
    </location>
</feature>
<evidence type="ECO:0000313" key="2">
    <source>
        <dbReference type="EMBL" id="GIL61450.1"/>
    </source>
</evidence>
<organism evidence="2 3">
    <name type="scientific">Volvox africanus</name>
    <dbReference type="NCBI Taxonomy" id="51714"/>
    <lineage>
        <taxon>Eukaryota</taxon>
        <taxon>Viridiplantae</taxon>
        <taxon>Chlorophyta</taxon>
        <taxon>core chlorophytes</taxon>
        <taxon>Chlorophyceae</taxon>
        <taxon>CS clade</taxon>
        <taxon>Chlamydomonadales</taxon>
        <taxon>Volvocaceae</taxon>
        <taxon>Volvox</taxon>
    </lineage>
</organism>